<dbReference type="EMBL" id="AMFJ01028857">
    <property type="protein sequence ID" value="EKD44466.1"/>
    <property type="molecule type" value="Genomic_DNA"/>
</dbReference>
<evidence type="ECO:0000313" key="1">
    <source>
        <dbReference type="EMBL" id="EKD44466.1"/>
    </source>
</evidence>
<organism evidence="1">
    <name type="scientific">uncultured bacterium</name>
    <name type="common">gcode 4</name>
    <dbReference type="NCBI Taxonomy" id="1234023"/>
    <lineage>
        <taxon>Bacteria</taxon>
        <taxon>environmental samples</taxon>
    </lineage>
</organism>
<name>K1Z5A6_9BACT</name>
<dbReference type="AlphaFoldDB" id="K1Z5A6"/>
<protein>
    <submittedName>
        <fullName evidence="1">Uncharacterized protein</fullName>
    </submittedName>
</protein>
<accession>K1Z5A6</accession>
<comment type="caution">
    <text evidence="1">The sequence shown here is derived from an EMBL/GenBank/DDBJ whole genome shotgun (WGS) entry which is preliminary data.</text>
</comment>
<sequence>MTAMNVDKNTNLSTENTISREHIINNQSVRKTLIGRWIVPESLPPAQDTKTLPKKIRTFEEWFGDVWLLGK</sequence>
<gene>
    <name evidence="1" type="ORF">ACD_71C00126G0001</name>
</gene>
<proteinExistence type="predicted"/>
<reference evidence="1" key="1">
    <citation type="journal article" date="2012" name="Science">
        <title>Fermentation, hydrogen, and sulfur metabolism in multiple uncultivated bacterial phyla.</title>
        <authorList>
            <person name="Wrighton K.C."/>
            <person name="Thomas B.C."/>
            <person name="Sharon I."/>
            <person name="Miller C.S."/>
            <person name="Castelle C.J."/>
            <person name="VerBerkmoes N.C."/>
            <person name="Wilkins M.J."/>
            <person name="Hettich R.L."/>
            <person name="Lipton M.S."/>
            <person name="Williams K.H."/>
            <person name="Long P.E."/>
            <person name="Banfield J.F."/>
        </authorList>
    </citation>
    <scope>NUCLEOTIDE SEQUENCE [LARGE SCALE GENOMIC DNA]</scope>
</reference>